<dbReference type="Gene3D" id="1.20.1070.10">
    <property type="entry name" value="Rhodopsin 7-helix transmembrane proteins"/>
    <property type="match status" value="1"/>
</dbReference>
<evidence type="ECO:0000256" key="5">
    <source>
        <dbReference type="ARBA" id="ARBA00023040"/>
    </source>
</evidence>
<feature type="transmembrane region" description="Helical" evidence="9">
    <location>
        <begin position="140"/>
        <end position="163"/>
    </location>
</feature>
<evidence type="ECO:0000256" key="7">
    <source>
        <dbReference type="ARBA" id="ARBA00023170"/>
    </source>
</evidence>
<keyword evidence="5" id="KW-0297">G-protein coupled receptor</keyword>
<keyword evidence="8" id="KW-0807">Transducer</keyword>
<evidence type="ECO:0000256" key="4">
    <source>
        <dbReference type="ARBA" id="ARBA00022989"/>
    </source>
</evidence>
<protein>
    <recommendedName>
        <fullName evidence="10">G-protein coupled receptors family 1 profile domain-containing protein</fullName>
    </recommendedName>
</protein>
<feature type="transmembrane region" description="Helical" evidence="9">
    <location>
        <begin position="29"/>
        <end position="50"/>
    </location>
</feature>
<feature type="transmembrane region" description="Helical" evidence="9">
    <location>
        <begin position="191"/>
        <end position="217"/>
    </location>
</feature>
<feature type="domain" description="G-protein coupled receptors family 1 profile" evidence="10">
    <location>
        <begin position="41"/>
        <end position="293"/>
    </location>
</feature>
<dbReference type="SUPFAM" id="SSF81321">
    <property type="entry name" value="Family A G protein-coupled receptor-like"/>
    <property type="match status" value="1"/>
</dbReference>
<dbReference type="OMA" id="CFYFNMY"/>
<dbReference type="GO" id="GO:0004930">
    <property type="term" value="F:G protein-coupled receptor activity"/>
    <property type="evidence" value="ECO:0007669"/>
    <property type="project" value="UniProtKB-KW"/>
</dbReference>
<sequence>YQEQLDYNNPILRNCTNDGFLFQNIYIPLIYSILFLVCFPGNIIVIYVYIFRMKPWKSSTIIMLNLAITDLMYVSCLPFLIHYSVHGENWVFGSFMCKLVRFNFYFNTYSSILFLTCFSLFRFIVVVYPMNCFSIQKRKWAIVTCASVWTVSLLSASPIIYLITTRQTSNRLICQDLTNSEDLNLARRFNWLLTGFVFFLPLGTVTLCYAVIIYILARGPHTDTAYKQKARNLAVVLLAVFYICFLPFHIFRGLCIELRLHSVSCRIMNQVRRIFIMTGSLASLNTIGNLLLYVVLGGNFQQAVLSLCKQIIKTNKV</sequence>
<feature type="transmembrane region" description="Helical" evidence="9">
    <location>
        <begin position="274"/>
        <end position="296"/>
    </location>
</feature>
<evidence type="ECO:0000256" key="3">
    <source>
        <dbReference type="ARBA" id="ARBA00022692"/>
    </source>
</evidence>
<dbReference type="PANTHER" id="PTHR24231:SF15">
    <property type="entry name" value="2-OXOGLUTARATE RECEPTOR 1"/>
    <property type="match status" value="1"/>
</dbReference>
<dbReference type="Ensembl" id="ENSSMRT00000026325.1">
    <property type="protein sequence ID" value="ENSSMRP00000022504.1"/>
    <property type="gene ID" value="ENSSMRG00000017489.1"/>
</dbReference>
<dbReference type="InterPro" id="IPR017452">
    <property type="entry name" value="GPCR_Rhodpsn_7TM"/>
</dbReference>
<dbReference type="Proteomes" id="UP000694421">
    <property type="component" value="Unplaced"/>
</dbReference>
<dbReference type="InterPro" id="IPR000276">
    <property type="entry name" value="GPCR_Rhodpsn"/>
</dbReference>
<dbReference type="PROSITE" id="PS50262">
    <property type="entry name" value="G_PROTEIN_RECEP_F1_2"/>
    <property type="match status" value="1"/>
</dbReference>
<keyword evidence="3 9" id="KW-0812">Transmembrane</keyword>
<organism evidence="11 12">
    <name type="scientific">Salvator merianae</name>
    <name type="common">Argentine black and white tegu</name>
    <name type="synonym">Tupinambis merianae</name>
    <dbReference type="NCBI Taxonomy" id="96440"/>
    <lineage>
        <taxon>Eukaryota</taxon>
        <taxon>Metazoa</taxon>
        <taxon>Chordata</taxon>
        <taxon>Craniata</taxon>
        <taxon>Vertebrata</taxon>
        <taxon>Euteleostomi</taxon>
        <taxon>Lepidosauria</taxon>
        <taxon>Squamata</taxon>
        <taxon>Bifurcata</taxon>
        <taxon>Unidentata</taxon>
        <taxon>Episquamata</taxon>
        <taxon>Laterata</taxon>
        <taxon>Teiioidea</taxon>
        <taxon>Teiidae</taxon>
        <taxon>Salvator</taxon>
    </lineage>
</organism>
<feature type="transmembrane region" description="Helical" evidence="9">
    <location>
        <begin position="62"/>
        <end position="84"/>
    </location>
</feature>
<keyword evidence="2" id="KW-1003">Cell membrane</keyword>
<evidence type="ECO:0000256" key="2">
    <source>
        <dbReference type="ARBA" id="ARBA00022475"/>
    </source>
</evidence>
<dbReference type="PRINTS" id="PR01157">
    <property type="entry name" value="P2YPURNOCPTR"/>
</dbReference>
<evidence type="ECO:0000256" key="6">
    <source>
        <dbReference type="ARBA" id="ARBA00023136"/>
    </source>
</evidence>
<dbReference type="GO" id="GO:0005886">
    <property type="term" value="C:plasma membrane"/>
    <property type="evidence" value="ECO:0007669"/>
    <property type="project" value="UniProtKB-SubCell"/>
</dbReference>
<evidence type="ECO:0000313" key="11">
    <source>
        <dbReference type="Ensembl" id="ENSSMRP00000022504.1"/>
    </source>
</evidence>
<evidence type="ECO:0000259" key="10">
    <source>
        <dbReference type="PROSITE" id="PS50262"/>
    </source>
</evidence>
<dbReference type="Pfam" id="PF00001">
    <property type="entry name" value="7tm_1"/>
    <property type="match status" value="1"/>
</dbReference>
<evidence type="ECO:0000256" key="8">
    <source>
        <dbReference type="ARBA" id="ARBA00023224"/>
    </source>
</evidence>
<reference evidence="11" key="1">
    <citation type="submission" date="2025-08" db="UniProtKB">
        <authorList>
            <consortium name="Ensembl"/>
        </authorList>
    </citation>
    <scope>IDENTIFICATION</scope>
</reference>
<reference evidence="11" key="2">
    <citation type="submission" date="2025-09" db="UniProtKB">
        <authorList>
            <consortium name="Ensembl"/>
        </authorList>
    </citation>
    <scope>IDENTIFICATION</scope>
</reference>
<keyword evidence="4 9" id="KW-1133">Transmembrane helix</keyword>
<comment type="subcellular location">
    <subcellularLocation>
        <location evidence="1">Cell membrane</location>
        <topology evidence="1">Multi-pass membrane protein</topology>
    </subcellularLocation>
</comment>
<feature type="transmembrane region" description="Helical" evidence="9">
    <location>
        <begin position="104"/>
        <end position="128"/>
    </location>
</feature>
<keyword evidence="12" id="KW-1185">Reference proteome</keyword>
<evidence type="ECO:0000313" key="12">
    <source>
        <dbReference type="Proteomes" id="UP000694421"/>
    </source>
</evidence>
<accession>A0A8D0DVV0</accession>
<name>A0A8D0DVV0_SALMN</name>
<dbReference type="GeneTree" id="ENSGT01030000234621"/>
<keyword evidence="6 9" id="KW-0472">Membrane</keyword>
<dbReference type="AlphaFoldDB" id="A0A8D0DVV0"/>
<dbReference type="PANTHER" id="PTHR24231">
    <property type="entry name" value="PURINOCEPTOR-RELATED G-PROTEIN COUPLED RECEPTOR"/>
    <property type="match status" value="1"/>
</dbReference>
<evidence type="ECO:0000256" key="1">
    <source>
        <dbReference type="ARBA" id="ARBA00004651"/>
    </source>
</evidence>
<dbReference type="PRINTS" id="PR00237">
    <property type="entry name" value="GPCRRHODOPSN"/>
</dbReference>
<evidence type="ECO:0000256" key="9">
    <source>
        <dbReference type="SAM" id="Phobius"/>
    </source>
</evidence>
<keyword evidence="7" id="KW-0675">Receptor</keyword>
<feature type="transmembrane region" description="Helical" evidence="9">
    <location>
        <begin position="233"/>
        <end position="254"/>
    </location>
</feature>
<proteinExistence type="predicted"/>